<proteinExistence type="predicted"/>
<organism evidence="2">
    <name type="scientific">viral metagenome</name>
    <dbReference type="NCBI Taxonomy" id="1070528"/>
    <lineage>
        <taxon>unclassified sequences</taxon>
        <taxon>metagenomes</taxon>
        <taxon>organismal metagenomes</taxon>
    </lineage>
</organism>
<reference evidence="2" key="1">
    <citation type="journal article" date="2020" name="Nature">
        <title>Giant virus diversity and host interactions through global metagenomics.</title>
        <authorList>
            <person name="Schulz F."/>
            <person name="Roux S."/>
            <person name="Paez-Espino D."/>
            <person name="Jungbluth S."/>
            <person name="Walsh D.A."/>
            <person name="Denef V.J."/>
            <person name="McMahon K.D."/>
            <person name="Konstantinidis K.T."/>
            <person name="Eloe-Fadrosh E.A."/>
            <person name="Kyrpides N.C."/>
            <person name="Woyke T."/>
        </authorList>
    </citation>
    <scope>NUCLEOTIDE SEQUENCE</scope>
    <source>
        <strain evidence="2">GVMAG-M-3300027892-73</strain>
    </source>
</reference>
<feature type="transmembrane region" description="Helical" evidence="1">
    <location>
        <begin position="66"/>
        <end position="87"/>
    </location>
</feature>
<protein>
    <submittedName>
        <fullName evidence="2">Uncharacterized protein</fullName>
    </submittedName>
</protein>
<dbReference type="EMBL" id="MN740522">
    <property type="protein sequence ID" value="QHU31011.1"/>
    <property type="molecule type" value="Genomic_DNA"/>
</dbReference>
<keyword evidence="1" id="KW-0472">Membrane</keyword>
<evidence type="ECO:0000256" key="1">
    <source>
        <dbReference type="SAM" id="Phobius"/>
    </source>
</evidence>
<evidence type="ECO:0000313" key="2">
    <source>
        <dbReference type="EMBL" id="QHU31011.1"/>
    </source>
</evidence>
<dbReference type="AlphaFoldDB" id="A0A6C0LMR6"/>
<sequence>MFLNRMLDMRNRNSPFAALQISPSLIENVIKKTCVLKPAPHLFFNKDNYTFPSKNNTENNNPGDKIPYYLVVTVVFVVSGYAFYYFFKKK</sequence>
<keyword evidence="1" id="KW-1133">Transmembrane helix</keyword>
<accession>A0A6C0LMR6</accession>
<name>A0A6C0LMR6_9ZZZZ</name>
<keyword evidence="1" id="KW-0812">Transmembrane</keyword>